<protein>
    <submittedName>
        <fullName evidence="3">Uncharacterized protein</fullName>
    </submittedName>
</protein>
<dbReference type="RefSeq" id="XP_013326503.1">
    <property type="nucleotide sequence ID" value="XM_013471049.1"/>
</dbReference>
<accession>A0A0F4YPW3</accession>
<comment type="caution">
    <text evidence="3">The sequence shown here is derived from an EMBL/GenBank/DDBJ whole genome shotgun (WGS) entry which is preliminary data.</text>
</comment>
<sequence length="803" mass="90120">MAQSLLSRVTSLPNGQKCKTEESGKSSRRPRPASFSFQRQESNLASLFTGDPVDRDKPIKAKSGEVLAFACRHERLCMPEMVSDTVVENLPTLDDMTAYNVSAVQQHHLWKKEIERLVDAVNHPQTVIQFAGTESLATDTKKAYKNLSFLAEKMWLCYRICTLDNESLLKEHISVLHDSEELQETIVDLERWVEGADNKPKLALSSKGSREDFFELVNYVTVVLARFLCRSAYGPEWHRTVLAALAKTSAKLKVLSCKPEEVPGRGGPAKHSTAGKQPRPADGTAADCAVAAGSWLPIVRVRGRFQTREDALRRIFWSENALVHRSMFILLRYVILTLRGPNRLRASLSTSYELCARVYQIGFEEFSTLVYQDRDIDFLVSSNLHVVNGSRAAFDQVYQVIKHLQEQRQQAPPPPPPPGSPPVVGTVVEWDYGPKATKNAGRLELSSVTDAINVMIPMILSSPVVNKNVVDYISVTMHQSSSLAHEQRNFKLLSYKQEMFQAFFCLGTKEFSNAYGCQAPRGLCSLSKVVMTREGLLSKEDTDLVVGDGVRPQRDKGDLRQREEEIVAANRQMNEWIVDEKGVMVTCRVYVYVVLCIAIIMVGGGIAIGVTLGGRLPGADPFSIATYFWVLATFLILVAKSVKVTDWPWRDFFLGRVFCRSVSELHAVTKVDPQIILAKLLHDEPASLLQTRGPYNGVFNHKSEDGFSIDVPLAMKTLPLSGLIMLEVQRENGTALVCLNARRDNSVAVLQNHNKGVHTNMVCEYVRGESRLSKRKQRLRLTRSKMKWHRINGIYTRQDHVFV</sequence>
<dbReference type="AlphaFoldDB" id="A0A0F4YPW3"/>
<dbReference type="STRING" id="1408163.A0A0F4YPW3"/>
<evidence type="ECO:0000256" key="2">
    <source>
        <dbReference type="SAM" id="Phobius"/>
    </source>
</evidence>
<dbReference type="GeneID" id="25318433"/>
<dbReference type="EMBL" id="LASV01000307">
    <property type="protein sequence ID" value="KKA19891.1"/>
    <property type="molecule type" value="Genomic_DNA"/>
</dbReference>
<feature type="region of interest" description="Disordered" evidence="1">
    <location>
        <begin position="260"/>
        <end position="282"/>
    </location>
</feature>
<name>A0A0F4YPW3_RASE3</name>
<keyword evidence="2" id="KW-1133">Transmembrane helix</keyword>
<keyword evidence="2" id="KW-0472">Membrane</keyword>
<organism evidence="3 4">
    <name type="scientific">Rasamsonia emersonii (strain ATCC 16479 / CBS 393.64 / IMI 116815)</name>
    <dbReference type="NCBI Taxonomy" id="1408163"/>
    <lineage>
        <taxon>Eukaryota</taxon>
        <taxon>Fungi</taxon>
        <taxon>Dikarya</taxon>
        <taxon>Ascomycota</taxon>
        <taxon>Pezizomycotina</taxon>
        <taxon>Eurotiomycetes</taxon>
        <taxon>Eurotiomycetidae</taxon>
        <taxon>Eurotiales</taxon>
        <taxon>Trichocomaceae</taxon>
        <taxon>Rasamsonia</taxon>
    </lineage>
</organism>
<dbReference type="OrthoDB" id="5419219at2759"/>
<reference evidence="3 4" key="1">
    <citation type="submission" date="2015-04" db="EMBL/GenBank/DDBJ databases">
        <authorList>
            <person name="Heijne W.H."/>
            <person name="Fedorova N.D."/>
            <person name="Nierman W.C."/>
            <person name="Vollebregt A.W."/>
            <person name="Zhao Z."/>
            <person name="Wu L."/>
            <person name="Kumar M."/>
            <person name="Stam H."/>
            <person name="van den Berg M.A."/>
            <person name="Pel H.J."/>
        </authorList>
    </citation>
    <scope>NUCLEOTIDE SEQUENCE [LARGE SCALE GENOMIC DNA]</scope>
    <source>
        <strain evidence="3 4">CBS 393.64</strain>
    </source>
</reference>
<keyword evidence="4" id="KW-1185">Reference proteome</keyword>
<feature type="compositionally biased region" description="Polar residues" evidence="1">
    <location>
        <begin position="1"/>
        <end position="14"/>
    </location>
</feature>
<evidence type="ECO:0000313" key="3">
    <source>
        <dbReference type="EMBL" id="KKA19891.1"/>
    </source>
</evidence>
<gene>
    <name evidence="3" type="ORF">T310_6121</name>
</gene>
<feature type="region of interest" description="Disordered" evidence="1">
    <location>
        <begin position="1"/>
        <end position="36"/>
    </location>
</feature>
<evidence type="ECO:0000313" key="4">
    <source>
        <dbReference type="Proteomes" id="UP000053958"/>
    </source>
</evidence>
<keyword evidence="2" id="KW-0812">Transmembrane</keyword>
<proteinExistence type="predicted"/>
<dbReference type="Proteomes" id="UP000053958">
    <property type="component" value="Unassembled WGS sequence"/>
</dbReference>
<feature type="transmembrane region" description="Helical" evidence="2">
    <location>
        <begin position="589"/>
        <end position="612"/>
    </location>
</feature>
<feature type="transmembrane region" description="Helical" evidence="2">
    <location>
        <begin position="624"/>
        <end position="642"/>
    </location>
</feature>
<evidence type="ECO:0000256" key="1">
    <source>
        <dbReference type="SAM" id="MobiDB-lite"/>
    </source>
</evidence>